<reference evidence="3 4" key="1">
    <citation type="journal article" date="2021" name="Sci. Rep.">
        <title>The genome of the diatom Chaetoceros tenuissimus carries an ancient integrated fragment of an extant virus.</title>
        <authorList>
            <person name="Hongo Y."/>
            <person name="Kimura K."/>
            <person name="Takaki Y."/>
            <person name="Yoshida Y."/>
            <person name="Baba S."/>
            <person name="Kobayashi G."/>
            <person name="Nagasaki K."/>
            <person name="Hano T."/>
            <person name="Tomaru Y."/>
        </authorList>
    </citation>
    <scope>NUCLEOTIDE SEQUENCE [LARGE SCALE GENOMIC DNA]</scope>
    <source>
        <strain evidence="3 4">NIES-3715</strain>
    </source>
</reference>
<dbReference type="Gene3D" id="1.25.40.20">
    <property type="entry name" value="Ankyrin repeat-containing domain"/>
    <property type="match status" value="1"/>
</dbReference>
<dbReference type="Proteomes" id="UP001054902">
    <property type="component" value="Unassembled WGS sequence"/>
</dbReference>
<accession>A0AAD3GZ66</accession>
<feature type="repeat" description="ANK" evidence="1">
    <location>
        <begin position="190"/>
        <end position="214"/>
    </location>
</feature>
<name>A0AAD3GZ66_9STRA</name>
<dbReference type="EMBL" id="BLLK01000019">
    <property type="protein sequence ID" value="GFH44435.1"/>
    <property type="molecule type" value="Genomic_DNA"/>
</dbReference>
<dbReference type="PROSITE" id="PS50088">
    <property type="entry name" value="ANK_REPEAT"/>
    <property type="match status" value="1"/>
</dbReference>
<evidence type="ECO:0000313" key="4">
    <source>
        <dbReference type="Proteomes" id="UP001054902"/>
    </source>
</evidence>
<dbReference type="SUPFAM" id="SSF48403">
    <property type="entry name" value="Ankyrin repeat"/>
    <property type="match status" value="1"/>
</dbReference>
<dbReference type="InterPro" id="IPR002110">
    <property type="entry name" value="Ankyrin_rpt"/>
</dbReference>
<gene>
    <name evidence="3" type="ORF">CTEN210_00909</name>
</gene>
<proteinExistence type="predicted"/>
<organism evidence="3 4">
    <name type="scientific">Chaetoceros tenuissimus</name>
    <dbReference type="NCBI Taxonomy" id="426638"/>
    <lineage>
        <taxon>Eukaryota</taxon>
        <taxon>Sar</taxon>
        <taxon>Stramenopiles</taxon>
        <taxon>Ochrophyta</taxon>
        <taxon>Bacillariophyta</taxon>
        <taxon>Coscinodiscophyceae</taxon>
        <taxon>Chaetocerotophycidae</taxon>
        <taxon>Chaetocerotales</taxon>
        <taxon>Chaetocerotaceae</taxon>
        <taxon>Chaetoceros</taxon>
    </lineage>
</organism>
<feature type="region of interest" description="Disordered" evidence="2">
    <location>
        <begin position="323"/>
        <end position="343"/>
    </location>
</feature>
<evidence type="ECO:0000256" key="1">
    <source>
        <dbReference type="PROSITE-ProRule" id="PRU00023"/>
    </source>
</evidence>
<protein>
    <submittedName>
        <fullName evidence="3">Uncharacterized protein</fullName>
    </submittedName>
</protein>
<dbReference type="Pfam" id="PF12796">
    <property type="entry name" value="Ank_2"/>
    <property type="match status" value="1"/>
</dbReference>
<feature type="compositionally biased region" description="Acidic residues" evidence="2">
    <location>
        <begin position="549"/>
        <end position="563"/>
    </location>
</feature>
<feature type="compositionally biased region" description="Basic and acidic residues" evidence="2">
    <location>
        <begin position="520"/>
        <end position="530"/>
    </location>
</feature>
<comment type="caution">
    <text evidence="3">The sequence shown here is derived from an EMBL/GenBank/DDBJ whole genome shotgun (WGS) entry which is preliminary data.</text>
</comment>
<feature type="region of interest" description="Disordered" evidence="2">
    <location>
        <begin position="520"/>
        <end position="578"/>
    </location>
</feature>
<dbReference type="PROSITE" id="PS50297">
    <property type="entry name" value="ANK_REP_REGION"/>
    <property type="match status" value="1"/>
</dbReference>
<feature type="compositionally biased region" description="Polar residues" evidence="2">
    <location>
        <begin position="532"/>
        <end position="542"/>
    </location>
</feature>
<keyword evidence="1" id="KW-0040">ANK repeat</keyword>
<evidence type="ECO:0000256" key="2">
    <source>
        <dbReference type="SAM" id="MobiDB-lite"/>
    </source>
</evidence>
<sequence>MTTTKPDLFELYYHGELKKIEAILDSAEYTREEKIAMILYKSDIKVCRGYPSMYRSAEEKILFAHLFLCRPWSSFYKKHSEEHLVLLVKVIRILGKTLASQTCLEYPVEKIIRGKRCLEEKIVLLRVVTEELSDFKFSYGDTILHVVARCYSHNFLGRHYRQHEEDEYVKEELWNILPCNKDLVMKQNKDGKTALHVACENSEIFLIEALIKKGGRDLVWKRDNEKNTALHLLPFRVSCPKDVHNFDCLKNLIEIGGKELLHSLNNKRRSPVTPFFIKALEFQFDWESKNEKIKLLQEKVNSLKNKLKAQKKQIEVLNETNKKLQEEEKESKQRNGQTREDSMKPLREEIKFLQDVQTSFQNEVHEQKGLVKNLQNERKQADLEFEIVKTMHEENKDAYEKCLIEFGKLKGEKQAQRDDINEQKEMIQKLQEALKEKDARIEDNESKLRDLEEDNHRLREAENNVKQLLYISGPASTKVEESNGEVDESLKGINVLNLEKEIQTLQDTIKKQKQIVEEKQKENKMLKDENESLNNKVSSSCMKRSRDDTEQEIDCIEEDEDDIYGPPSKRGKTRRALTERKTEYARNHVSSLEGEIEDLIKDLEYEK</sequence>
<dbReference type="AlphaFoldDB" id="A0AAD3GZ66"/>
<evidence type="ECO:0000313" key="3">
    <source>
        <dbReference type="EMBL" id="GFH44435.1"/>
    </source>
</evidence>
<keyword evidence="4" id="KW-1185">Reference proteome</keyword>
<dbReference type="InterPro" id="IPR036770">
    <property type="entry name" value="Ankyrin_rpt-contain_sf"/>
</dbReference>